<feature type="compositionally biased region" description="Low complexity" evidence="5">
    <location>
        <begin position="360"/>
        <end position="383"/>
    </location>
</feature>
<feature type="region of interest" description="Disordered" evidence="5">
    <location>
        <begin position="360"/>
        <end position="391"/>
    </location>
</feature>
<dbReference type="InterPro" id="IPR007472">
    <property type="entry name" value="N-end_Aminoacyl_Trfase_C"/>
</dbReference>
<name>A0A7S4VGS8_9STRA</name>
<dbReference type="EC" id="2.3.2.8" evidence="2"/>
<evidence type="ECO:0000259" key="6">
    <source>
        <dbReference type="Pfam" id="PF04376"/>
    </source>
</evidence>
<dbReference type="GO" id="GO:0005737">
    <property type="term" value="C:cytoplasm"/>
    <property type="evidence" value="ECO:0007669"/>
    <property type="project" value="TreeGrafter"/>
</dbReference>
<feature type="region of interest" description="Disordered" evidence="5">
    <location>
        <begin position="145"/>
        <end position="193"/>
    </location>
</feature>
<evidence type="ECO:0000313" key="8">
    <source>
        <dbReference type="EMBL" id="CAE4628503.1"/>
    </source>
</evidence>
<dbReference type="PANTHER" id="PTHR21367:SF1">
    <property type="entry name" value="ARGINYL-TRNA--PROTEIN TRANSFERASE 1"/>
    <property type="match status" value="1"/>
</dbReference>
<feature type="region of interest" description="Disordered" evidence="5">
    <location>
        <begin position="449"/>
        <end position="508"/>
    </location>
</feature>
<evidence type="ECO:0000256" key="4">
    <source>
        <dbReference type="ARBA" id="ARBA00023315"/>
    </source>
</evidence>
<feature type="domain" description="N-end aminoacyl transferase N-terminal" evidence="6">
    <location>
        <begin position="28"/>
        <end position="125"/>
    </location>
</feature>
<feature type="region of interest" description="Disordered" evidence="5">
    <location>
        <begin position="539"/>
        <end position="594"/>
    </location>
</feature>
<evidence type="ECO:0000256" key="3">
    <source>
        <dbReference type="ARBA" id="ARBA00022679"/>
    </source>
</evidence>
<accession>A0A7S4VGS8</accession>
<comment type="similarity">
    <text evidence="1">Belongs to the R-transferase family.</text>
</comment>
<feature type="compositionally biased region" description="Low complexity" evidence="5">
    <location>
        <begin position="168"/>
        <end position="193"/>
    </location>
</feature>
<dbReference type="EMBL" id="HBNS01033333">
    <property type="protein sequence ID" value="CAE4628503.1"/>
    <property type="molecule type" value="Transcribed_RNA"/>
</dbReference>
<dbReference type="Pfam" id="PF04377">
    <property type="entry name" value="ATE_C"/>
    <property type="match status" value="1"/>
</dbReference>
<feature type="compositionally biased region" description="Low complexity" evidence="5">
    <location>
        <begin position="543"/>
        <end position="567"/>
    </location>
</feature>
<feature type="region of interest" description="Disordered" evidence="5">
    <location>
        <begin position="44"/>
        <end position="63"/>
    </location>
</feature>
<dbReference type="InterPro" id="IPR030700">
    <property type="entry name" value="N-end_Aminoacyl_Trfase"/>
</dbReference>
<dbReference type="Pfam" id="PF04376">
    <property type="entry name" value="ATE_N"/>
    <property type="match status" value="1"/>
</dbReference>
<keyword evidence="4" id="KW-0012">Acyltransferase</keyword>
<keyword evidence="3" id="KW-0808">Transferase</keyword>
<feature type="compositionally biased region" description="Acidic residues" evidence="5">
    <location>
        <begin position="488"/>
        <end position="499"/>
    </location>
</feature>
<feature type="region of interest" description="Disordered" evidence="5">
    <location>
        <begin position="734"/>
        <end position="761"/>
    </location>
</feature>
<dbReference type="GO" id="GO:0004057">
    <property type="term" value="F:arginyl-tRNA--protein transferase activity"/>
    <property type="evidence" value="ECO:0007669"/>
    <property type="project" value="UniProtKB-EC"/>
</dbReference>
<gene>
    <name evidence="8" type="ORF">DBRI00130_LOCUS26088</name>
</gene>
<dbReference type="AlphaFoldDB" id="A0A7S4VGS8"/>
<dbReference type="PANTHER" id="PTHR21367">
    <property type="entry name" value="ARGININE-TRNA-PROTEIN TRANSFERASE 1"/>
    <property type="match status" value="1"/>
</dbReference>
<reference evidence="8" key="1">
    <citation type="submission" date="2021-01" db="EMBL/GenBank/DDBJ databases">
        <authorList>
            <person name="Corre E."/>
            <person name="Pelletier E."/>
            <person name="Niang G."/>
            <person name="Scheremetjew M."/>
            <person name="Finn R."/>
            <person name="Kale V."/>
            <person name="Holt S."/>
            <person name="Cochrane G."/>
            <person name="Meng A."/>
            <person name="Brown T."/>
            <person name="Cohen L."/>
        </authorList>
    </citation>
    <scope>NUCLEOTIDE SEQUENCE</scope>
    <source>
        <strain evidence="8">GSO104</strain>
    </source>
</reference>
<feature type="compositionally biased region" description="Basic and acidic residues" evidence="5">
    <location>
        <begin position="571"/>
        <end position="580"/>
    </location>
</feature>
<evidence type="ECO:0000256" key="1">
    <source>
        <dbReference type="ARBA" id="ARBA00009991"/>
    </source>
</evidence>
<evidence type="ECO:0000256" key="5">
    <source>
        <dbReference type="SAM" id="MobiDB-lite"/>
    </source>
</evidence>
<feature type="compositionally biased region" description="Low complexity" evidence="5">
    <location>
        <begin position="746"/>
        <end position="756"/>
    </location>
</feature>
<evidence type="ECO:0000259" key="7">
    <source>
        <dbReference type="Pfam" id="PF04377"/>
    </source>
</evidence>
<dbReference type="InterPro" id="IPR007471">
    <property type="entry name" value="N-end_Aminoacyl_Trfase_N"/>
</dbReference>
<organism evidence="8">
    <name type="scientific">Ditylum brightwellii</name>
    <dbReference type="NCBI Taxonomy" id="49249"/>
    <lineage>
        <taxon>Eukaryota</taxon>
        <taxon>Sar</taxon>
        <taxon>Stramenopiles</taxon>
        <taxon>Ochrophyta</taxon>
        <taxon>Bacillariophyta</taxon>
        <taxon>Mediophyceae</taxon>
        <taxon>Lithodesmiophycidae</taxon>
        <taxon>Lithodesmiales</taxon>
        <taxon>Lithodesmiaceae</taxon>
        <taxon>Ditylum</taxon>
    </lineage>
</organism>
<feature type="domain" description="N-end rule aminoacyl transferase C-terminal" evidence="7">
    <location>
        <begin position="510"/>
        <end position="697"/>
    </location>
</feature>
<proteinExistence type="inferred from homology"/>
<protein>
    <recommendedName>
        <fullName evidence="2">arginyltransferase</fullName>
        <ecNumber evidence="2">2.3.2.8</ecNumber>
    </recommendedName>
</protein>
<sequence>MEEEEDVEEEENWKKNYNIARLCSSTRSKCGYCRGERAYILTTPNPSSSSSSSQTFTQTSPTNSSKAYGLIFDTLSFKDYFSLIDSGWRRSGSHLYKPDNWCSCCPALPIRLQVEKYAGNKKQRKVWRSMERALRTSAASVEEKKKVVVKNSTMTQRSMKKPRQEINQSDQSSSSSTVKCQEVQPQKKQKNQQQQEIVQRIKQTKLYSQLEQLLLHALLDILPHDFSTSAANSPKRKELEQLCKFKYAPNHKSSTTPTQSKEENDHYIAITLSTPVCAALSGRSHGKISKTFLVSTLVQKLQSIVTSPVTTKTEEEKDIYVTQIMSHEASGYVHVHIKAKKDYLYSVKLDIIASTNASTKTDNVTTTADTTTGTTSTNDDANNCNSKTPSKSLNSLDSCISNYLSSQNITDVLPPYTLSVTSVPAHISALQSDVLELFVTYQHVIHGDANPFLENDDDEKQKQKKNGMDVDDTAQPKDGGTSHTHKDDEEEEEEEEDEPIQMPSYFESKYKSYSDKKRSKIKKTYASFHRFLCESPLPKPPAVDSSSSNGLSNVVNDASSSSTTTTSIHGHNREQKEQQHHGHPTNTNPYQPDSEGYDIDIPYGTYHQQYRINNKYLIAVGVVDILPQCLSSVYAFYNPTLSNHLNLGKYTALREIEWVKRASLKRKDLCYYYLGFYIHSCIKMKYKAEYAPSELLCPTYGTWVDFEVARKKLEKDSPIRHCCTLAYEKEDDADDDCKKKSEDDGGSAINSGNNNANDEKDMKRIEHSIKLDIGGGPYSIVTIGMLNDHGRNIVGPLVKEFVEEVGKDVSQRCIVKLC</sequence>
<evidence type="ECO:0000256" key="2">
    <source>
        <dbReference type="ARBA" id="ARBA00012025"/>
    </source>
</evidence>